<evidence type="ECO:0000256" key="4">
    <source>
        <dbReference type="ARBA" id="ARBA00012280"/>
    </source>
</evidence>
<dbReference type="Proteomes" id="UP001500582">
    <property type="component" value="Unassembled WGS sequence"/>
</dbReference>
<dbReference type="EC" id="1.2.4.2" evidence="4"/>
<dbReference type="NCBIfam" id="NF006914">
    <property type="entry name" value="PRK09404.1"/>
    <property type="match status" value="1"/>
</dbReference>
<evidence type="ECO:0000256" key="5">
    <source>
        <dbReference type="ARBA" id="ARBA00023002"/>
    </source>
</evidence>
<evidence type="ECO:0000256" key="3">
    <source>
        <dbReference type="ARBA" id="ARBA00006936"/>
    </source>
</evidence>
<dbReference type="Gene3D" id="1.10.287.1150">
    <property type="entry name" value="TPP helical domain"/>
    <property type="match status" value="1"/>
</dbReference>
<dbReference type="Gene3D" id="3.40.50.12470">
    <property type="match status" value="1"/>
</dbReference>
<evidence type="ECO:0000259" key="7">
    <source>
        <dbReference type="SMART" id="SM00861"/>
    </source>
</evidence>
<evidence type="ECO:0000256" key="1">
    <source>
        <dbReference type="ARBA" id="ARBA00001964"/>
    </source>
</evidence>
<evidence type="ECO:0000256" key="2">
    <source>
        <dbReference type="ARBA" id="ARBA00003906"/>
    </source>
</evidence>
<dbReference type="Gene3D" id="3.40.50.11610">
    <property type="entry name" value="Multifunctional 2-oxoglutarate metabolism enzyme, C-terminal domain"/>
    <property type="match status" value="1"/>
</dbReference>
<dbReference type="InterPro" id="IPR005475">
    <property type="entry name" value="Transketolase-like_Pyr-bd"/>
</dbReference>
<dbReference type="SUPFAM" id="SSF52518">
    <property type="entry name" value="Thiamin diphosphate-binding fold (THDP-binding)"/>
    <property type="match status" value="2"/>
</dbReference>
<proteinExistence type="inferred from homology"/>
<comment type="similarity">
    <text evidence="3">Belongs to the alpha-ketoglutarate dehydrogenase family.</text>
</comment>
<dbReference type="Pfam" id="PF16870">
    <property type="entry name" value="OxoGdeHyase_C"/>
    <property type="match status" value="1"/>
</dbReference>
<dbReference type="Pfam" id="PF00676">
    <property type="entry name" value="E1_dh"/>
    <property type="match status" value="1"/>
</dbReference>
<keyword evidence="9" id="KW-1185">Reference proteome</keyword>
<evidence type="ECO:0000313" key="9">
    <source>
        <dbReference type="Proteomes" id="UP001500582"/>
    </source>
</evidence>
<dbReference type="InterPro" id="IPR029061">
    <property type="entry name" value="THDP-binding"/>
</dbReference>
<dbReference type="NCBIfam" id="NF008907">
    <property type="entry name" value="PRK12270.1"/>
    <property type="match status" value="1"/>
</dbReference>
<dbReference type="PIRSF" id="PIRSF000157">
    <property type="entry name" value="Oxoglu_dh_E1"/>
    <property type="match status" value="1"/>
</dbReference>
<dbReference type="InterPro" id="IPR011603">
    <property type="entry name" value="2oxoglutarate_DH_E1"/>
</dbReference>
<dbReference type="PANTHER" id="PTHR23152:SF4">
    <property type="entry name" value="2-OXOADIPATE DEHYDROGENASE COMPLEX COMPONENT E1"/>
    <property type="match status" value="1"/>
</dbReference>
<dbReference type="EMBL" id="BAABFT010000006">
    <property type="protein sequence ID" value="GAA4325571.1"/>
    <property type="molecule type" value="Genomic_DNA"/>
</dbReference>
<dbReference type="NCBIfam" id="TIGR00239">
    <property type="entry name" value="2oxo_dh_E1"/>
    <property type="match status" value="1"/>
</dbReference>
<dbReference type="CDD" id="cd02016">
    <property type="entry name" value="TPP_E1_OGDC_like"/>
    <property type="match status" value="1"/>
</dbReference>
<sequence>MSGLDYINSGNAAYIDSLYETYKQDPESVDFGWQKFFEGFDFGRGSEAPAVSAETPEHFLKEINVLNMIDGYRHRGHLFSKTNPVRERRKYFPGKELDTFGLSEADLDTTFNAGVEVGLGPAKLRDIHQLLEETYCGTIGAEYRYIRNPIKIKWFEDRMEKQRNKPAFSVDDKKLMLNKLSQAVIFENFLGTKFLGQKRFSLEGAEAMIPALDSVIQKGAQLGIEEFIIGMAHRGRLNVLANIMEKTYKEIFSEFEGKNYDSDSPFGGDVKYHLGFSTDVSAANGKKVHLSLCPNPSHLEAVDPVVEGLTRSKIDFKYKGDHTKIAPILIHGDASIAGQGIVYEVLQMEKLDGYRTGGTIHIVINNQIGFTTNFKDARSSTYCTDVAKTVLSPVFHVNGDDVEALAYVINMAMEYRQIFHDDVFIDILCYRRYGHNEADEPKFTQPVLYKAIEAHPNPREVYLKKLIAEGSVTEQFAKDAEKKFRDLLQGQLNEVKAQDRFTDTIPMFAGAWEGLHLASDRELHVPIDTSVPEEELLEIGRKLTELPKDKVFFKKIEKLFEDRNKMVTETHVFDWAMGELLAYGSLLKDEHPVRLSGEDVKRGTFSHRHAVLTLAESEDEYTPLTTLGAKAEFNIYNSLLSEYGVLGFEYGYALANPNALTIWEAQFGDFFNGAQIIIDQYIASAETKWQRGNGLVMLLPHGYEGQGPEHSSARVERFMELCADNNIQVANCTTPANFFHILRRQMKRDFRKPLIIFTPKSLLRNPKCSSPLEDFTKGKFQELIDDNYADVKKVKRVLLCTGKVYYDLLEKQQTDKRKDVAIVRVEQLYPTPVHQILKVKAKYNKAKEFIWVQEEPENMGAWPYICRKFHNDTVVKLDIISRIEGSSTATGYAKQHAAQQLYIINKAFETQGSKDVKASIDKTTKKLAEAGAD</sequence>
<dbReference type="InterPro" id="IPR032106">
    <property type="entry name" value="2-oxogl_dehyd_N"/>
</dbReference>
<dbReference type="InterPro" id="IPR001017">
    <property type="entry name" value="DH_E1"/>
</dbReference>
<reference evidence="9" key="1">
    <citation type="journal article" date="2019" name="Int. J. Syst. Evol. Microbiol.">
        <title>The Global Catalogue of Microorganisms (GCM) 10K type strain sequencing project: providing services to taxonomists for standard genome sequencing and annotation.</title>
        <authorList>
            <consortium name="The Broad Institute Genomics Platform"/>
            <consortium name="The Broad Institute Genome Sequencing Center for Infectious Disease"/>
            <person name="Wu L."/>
            <person name="Ma J."/>
        </authorList>
    </citation>
    <scope>NUCLEOTIDE SEQUENCE [LARGE SCALE GENOMIC DNA]</scope>
    <source>
        <strain evidence="9">JCM 17705</strain>
    </source>
</reference>
<comment type="cofactor">
    <cofactor evidence="1">
        <name>thiamine diphosphate</name>
        <dbReference type="ChEBI" id="CHEBI:58937"/>
    </cofactor>
</comment>
<organism evidence="8 9">
    <name type="scientific">Mucilaginibacter gynuensis</name>
    <dbReference type="NCBI Taxonomy" id="1302236"/>
    <lineage>
        <taxon>Bacteria</taxon>
        <taxon>Pseudomonadati</taxon>
        <taxon>Bacteroidota</taxon>
        <taxon>Sphingobacteriia</taxon>
        <taxon>Sphingobacteriales</taxon>
        <taxon>Sphingobacteriaceae</taxon>
        <taxon>Mucilaginibacter</taxon>
    </lineage>
</organism>
<dbReference type="Gene3D" id="3.40.50.970">
    <property type="match status" value="1"/>
</dbReference>
<keyword evidence="6" id="KW-0786">Thiamine pyrophosphate</keyword>
<protein>
    <recommendedName>
        <fullName evidence="4">oxoglutarate dehydrogenase (succinyl-transferring)</fullName>
        <ecNumber evidence="4">1.2.4.2</ecNumber>
    </recommendedName>
</protein>
<comment type="function">
    <text evidence="2">E1 component of the 2-oxoglutarate dehydrogenase (OGDH) complex which catalyzes the decarboxylation of 2-oxoglutarate, the first step in the conversion of 2-oxoglutarate to succinyl-CoA and CO(2).</text>
</comment>
<dbReference type="RefSeq" id="WP_345211720.1">
    <property type="nucleotide sequence ID" value="NZ_BAABFT010000006.1"/>
</dbReference>
<dbReference type="InterPro" id="IPR031717">
    <property type="entry name" value="ODO-1/KGD_C"/>
</dbReference>
<gene>
    <name evidence="8" type="ORF">GCM10023149_28000</name>
</gene>
<dbReference type="Pfam" id="PF16078">
    <property type="entry name" value="2-oxogl_dehyd_N"/>
    <property type="match status" value="1"/>
</dbReference>
<accession>A0ABP8GJK5</accession>
<dbReference type="InterPro" id="IPR042179">
    <property type="entry name" value="KGD_C_sf"/>
</dbReference>
<feature type="domain" description="Transketolase-like pyrimidine-binding" evidence="7">
    <location>
        <begin position="573"/>
        <end position="765"/>
    </location>
</feature>
<dbReference type="PANTHER" id="PTHR23152">
    <property type="entry name" value="2-OXOGLUTARATE DEHYDROGENASE"/>
    <property type="match status" value="1"/>
</dbReference>
<keyword evidence="5" id="KW-0560">Oxidoreductase</keyword>
<evidence type="ECO:0000256" key="6">
    <source>
        <dbReference type="ARBA" id="ARBA00023052"/>
    </source>
</evidence>
<evidence type="ECO:0000313" key="8">
    <source>
        <dbReference type="EMBL" id="GAA4325571.1"/>
    </source>
</evidence>
<dbReference type="Pfam" id="PF02779">
    <property type="entry name" value="Transket_pyr"/>
    <property type="match status" value="1"/>
</dbReference>
<name>A0ABP8GJK5_9SPHI</name>
<dbReference type="SMART" id="SM00861">
    <property type="entry name" value="Transket_pyr"/>
    <property type="match status" value="1"/>
</dbReference>
<comment type="caution">
    <text evidence="8">The sequence shown here is derived from an EMBL/GenBank/DDBJ whole genome shotgun (WGS) entry which is preliminary data.</text>
</comment>